<dbReference type="Proteomes" id="UP000177480">
    <property type="component" value="Unassembled WGS sequence"/>
</dbReference>
<evidence type="ECO:0000256" key="1">
    <source>
        <dbReference type="SAM" id="Phobius"/>
    </source>
</evidence>
<dbReference type="AlphaFoldDB" id="A0A1G2G2N1"/>
<sequence length="84" mass="9468">MIQNKCNHEWKKHTDAGRQLDVGAIPAYYMCEKCQTLMTAPEVFQLEALENQNETLKHLKGFQSYAAGIALVISFLALLVSILK</sequence>
<organism evidence="2 3">
    <name type="scientific">Candidatus Ryanbacteria bacterium RIFCSPHIGHO2_01_FULL_45_22</name>
    <dbReference type="NCBI Taxonomy" id="1802114"/>
    <lineage>
        <taxon>Bacteria</taxon>
        <taxon>Candidatus Ryaniibacteriota</taxon>
    </lineage>
</organism>
<dbReference type="EMBL" id="MHNK01000001">
    <property type="protein sequence ID" value="OGZ44566.1"/>
    <property type="molecule type" value="Genomic_DNA"/>
</dbReference>
<gene>
    <name evidence="2" type="ORF">A2719_04085</name>
</gene>
<evidence type="ECO:0000313" key="3">
    <source>
        <dbReference type="Proteomes" id="UP000177480"/>
    </source>
</evidence>
<evidence type="ECO:0000313" key="2">
    <source>
        <dbReference type="EMBL" id="OGZ44566.1"/>
    </source>
</evidence>
<name>A0A1G2G2N1_9BACT</name>
<dbReference type="STRING" id="1802114.A2719_04085"/>
<proteinExistence type="predicted"/>
<accession>A0A1G2G2N1</accession>
<keyword evidence="1" id="KW-1133">Transmembrane helix</keyword>
<reference evidence="2 3" key="1">
    <citation type="journal article" date="2016" name="Nat. Commun.">
        <title>Thousands of microbial genomes shed light on interconnected biogeochemical processes in an aquifer system.</title>
        <authorList>
            <person name="Anantharaman K."/>
            <person name="Brown C.T."/>
            <person name="Hug L.A."/>
            <person name="Sharon I."/>
            <person name="Castelle C.J."/>
            <person name="Probst A.J."/>
            <person name="Thomas B.C."/>
            <person name="Singh A."/>
            <person name="Wilkins M.J."/>
            <person name="Karaoz U."/>
            <person name="Brodie E.L."/>
            <person name="Williams K.H."/>
            <person name="Hubbard S.S."/>
            <person name="Banfield J.F."/>
        </authorList>
    </citation>
    <scope>NUCLEOTIDE SEQUENCE [LARGE SCALE GENOMIC DNA]</scope>
</reference>
<feature type="transmembrane region" description="Helical" evidence="1">
    <location>
        <begin position="62"/>
        <end position="83"/>
    </location>
</feature>
<protein>
    <submittedName>
        <fullName evidence="2">Uncharacterized protein</fullName>
    </submittedName>
</protein>
<comment type="caution">
    <text evidence="2">The sequence shown here is derived from an EMBL/GenBank/DDBJ whole genome shotgun (WGS) entry which is preliminary data.</text>
</comment>
<keyword evidence="1" id="KW-0812">Transmembrane</keyword>
<keyword evidence="1" id="KW-0472">Membrane</keyword>